<proteinExistence type="predicted"/>
<evidence type="ECO:0000259" key="2">
    <source>
        <dbReference type="Pfam" id="PF02517"/>
    </source>
</evidence>
<gene>
    <name evidence="3" type="ORF">OXPF_36300</name>
</gene>
<dbReference type="OrthoDB" id="2035856at2"/>
<keyword evidence="4" id="KW-1185">Reference proteome</keyword>
<organism evidence="3 4">
    <name type="scientific">Oxobacter pfennigii</name>
    <dbReference type="NCBI Taxonomy" id="36849"/>
    <lineage>
        <taxon>Bacteria</taxon>
        <taxon>Bacillati</taxon>
        <taxon>Bacillota</taxon>
        <taxon>Clostridia</taxon>
        <taxon>Eubacteriales</taxon>
        <taxon>Clostridiaceae</taxon>
        <taxon>Oxobacter</taxon>
    </lineage>
</organism>
<evidence type="ECO:0000313" key="3">
    <source>
        <dbReference type="EMBL" id="KPU42862.1"/>
    </source>
</evidence>
<keyword evidence="1" id="KW-0472">Membrane</keyword>
<feature type="transmembrane region" description="Helical" evidence="1">
    <location>
        <begin position="243"/>
        <end position="265"/>
    </location>
</feature>
<keyword evidence="1" id="KW-1133">Transmembrane helix</keyword>
<feature type="transmembrane region" description="Helical" evidence="1">
    <location>
        <begin position="43"/>
        <end position="65"/>
    </location>
</feature>
<feature type="domain" description="CAAX prenyl protease 2/Lysostaphin resistance protein A-like" evidence="2">
    <location>
        <begin position="125"/>
        <end position="211"/>
    </location>
</feature>
<dbReference type="GO" id="GO:0004175">
    <property type="term" value="F:endopeptidase activity"/>
    <property type="evidence" value="ECO:0007669"/>
    <property type="project" value="UniProtKB-ARBA"/>
</dbReference>
<feature type="transmembrane region" description="Helical" evidence="1">
    <location>
        <begin position="12"/>
        <end position="37"/>
    </location>
</feature>
<feature type="transmembrane region" description="Helical" evidence="1">
    <location>
        <begin position="120"/>
        <end position="138"/>
    </location>
</feature>
<dbReference type="RefSeq" id="WP_054876600.1">
    <property type="nucleotide sequence ID" value="NZ_LKET01000051.1"/>
</dbReference>
<protein>
    <submittedName>
        <fullName evidence="3">CAAX amino terminal protease self-immunity</fullName>
    </submittedName>
</protein>
<dbReference type="Proteomes" id="UP000050326">
    <property type="component" value="Unassembled WGS sequence"/>
</dbReference>
<dbReference type="AlphaFoldDB" id="A0A0P8YT55"/>
<feature type="transmembrane region" description="Helical" evidence="1">
    <location>
        <begin position="85"/>
        <end position="108"/>
    </location>
</feature>
<name>A0A0P8YT55_9CLOT</name>
<dbReference type="Pfam" id="PF02517">
    <property type="entry name" value="Rce1-like"/>
    <property type="match status" value="1"/>
</dbReference>
<keyword evidence="1" id="KW-0812">Transmembrane</keyword>
<feature type="transmembrane region" description="Helical" evidence="1">
    <location>
        <begin position="158"/>
        <end position="176"/>
    </location>
</feature>
<keyword evidence="3" id="KW-0645">Protease</keyword>
<dbReference type="GO" id="GO:0080120">
    <property type="term" value="P:CAAX-box protein maturation"/>
    <property type="evidence" value="ECO:0007669"/>
    <property type="project" value="UniProtKB-ARBA"/>
</dbReference>
<evidence type="ECO:0000256" key="1">
    <source>
        <dbReference type="SAM" id="Phobius"/>
    </source>
</evidence>
<evidence type="ECO:0000313" key="4">
    <source>
        <dbReference type="Proteomes" id="UP000050326"/>
    </source>
</evidence>
<reference evidence="3 4" key="1">
    <citation type="submission" date="2015-09" db="EMBL/GenBank/DDBJ databases">
        <title>Genome sequence of Oxobacter pfennigii DSM 3222.</title>
        <authorList>
            <person name="Poehlein A."/>
            <person name="Bengelsdorf F.R."/>
            <person name="Schiel-Bengelsdorf B."/>
            <person name="Duerre P."/>
            <person name="Daniel R."/>
        </authorList>
    </citation>
    <scope>NUCLEOTIDE SEQUENCE [LARGE SCALE GENOMIC DNA]</scope>
    <source>
        <strain evidence="3 4">DSM 3222</strain>
    </source>
</reference>
<comment type="caution">
    <text evidence="3">The sequence shown here is derived from an EMBL/GenBank/DDBJ whole genome shotgun (WGS) entry which is preliminary data.</text>
</comment>
<dbReference type="STRING" id="36849.OXPF_36300"/>
<sequence>MSKLNTSATFKATFFAILLVPIHIFGSILIALLGHYLNFNLDIVSSLLISQFGFLLLPVIVYFLITKDPVRKTLRLELMSLPDILRVLAITFLIQPLIMGISGLGSLFFPNYLVNFTAEINSSVSFPFLLMLTALFPALFEEFCMRGIVLSGYRGKKLWIAACINGLLFAVLHLNIQQGLYAFVLGFIFVYLVDAANSIFASITSHFAINASQMTLLHLTSKNLEEAGQSLANVQANSSKESLIASIVLLLVLGSITSIFAYRIYKGLKKNNSVI</sequence>
<dbReference type="EMBL" id="LKET01000051">
    <property type="protein sequence ID" value="KPU42862.1"/>
    <property type="molecule type" value="Genomic_DNA"/>
</dbReference>
<feature type="transmembrane region" description="Helical" evidence="1">
    <location>
        <begin position="182"/>
        <end position="209"/>
    </location>
</feature>
<dbReference type="InterPro" id="IPR003675">
    <property type="entry name" value="Rce1/LyrA-like_dom"/>
</dbReference>
<keyword evidence="3" id="KW-0378">Hydrolase</keyword>
<accession>A0A0P8YT55</accession>
<dbReference type="GO" id="GO:0006508">
    <property type="term" value="P:proteolysis"/>
    <property type="evidence" value="ECO:0007669"/>
    <property type="project" value="UniProtKB-KW"/>
</dbReference>